<evidence type="ECO:0000313" key="2">
    <source>
        <dbReference type="Proteomes" id="UP000886501"/>
    </source>
</evidence>
<accession>A0ACB6Z7V7</accession>
<evidence type="ECO:0000313" key="1">
    <source>
        <dbReference type="EMBL" id="KAF9645465.1"/>
    </source>
</evidence>
<gene>
    <name evidence="1" type="ORF">BDM02DRAFT_577205</name>
</gene>
<name>A0ACB6Z7V7_THEGA</name>
<sequence length="123" mass="13587">MTRGGVGKTPRGWWYGEKRGLRDLQRAQSRSSLRARVVRKSDRRKLYNSNVSKIPAITLLGTAGLGELAPVSTKDERGAISRVMHGEFLVYGLVATTQALTSACQFFSFSPLRDPLTPFSVET</sequence>
<reference evidence="1" key="2">
    <citation type="journal article" date="2020" name="Nat. Commun.">
        <title>Large-scale genome sequencing of mycorrhizal fungi provides insights into the early evolution of symbiotic traits.</title>
        <authorList>
            <person name="Miyauchi S."/>
            <person name="Kiss E."/>
            <person name="Kuo A."/>
            <person name="Drula E."/>
            <person name="Kohler A."/>
            <person name="Sanchez-Garcia M."/>
            <person name="Morin E."/>
            <person name="Andreopoulos B."/>
            <person name="Barry K.W."/>
            <person name="Bonito G."/>
            <person name="Buee M."/>
            <person name="Carver A."/>
            <person name="Chen C."/>
            <person name="Cichocki N."/>
            <person name="Clum A."/>
            <person name="Culley D."/>
            <person name="Crous P.W."/>
            <person name="Fauchery L."/>
            <person name="Girlanda M."/>
            <person name="Hayes R.D."/>
            <person name="Keri Z."/>
            <person name="LaButti K."/>
            <person name="Lipzen A."/>
            <person name="Lombard V."/>
            <person name="Magnuson J."/>
            <person name="Maillard F."/>
            <person name="Murat C."/>
            <person name="Nolan M."/>
            <person name="Ohm R.A."/>
            <person name="Pangilinan J."/>
            <person name="Pereira M.F."/>
            <person name="Perotto S."/>
            <person name="Peter M."/>
            <person name="Pfister S."/>
            <person name="Riley R."/>
            <person name="Sitrit Y."/>
            <person name="Stielow J.B."/>
            <person name="Szollosi G."/>
            <person name="Zifcakova L."/>
            <person name="Stursova M."/>
            <person name="Spatafora J.W."/>
            <person name="Tedersoo L."/>
            <person name="Vaario L.M."/>
            <person name="Yamada A."/>
            <person name="Yan M."/>
            <person name="Wang P."/>
            <person name="Xu J."/>
            <person name="Bruns T."/>
            <person name="Baldrian P."/>
            <person name="Vilgalys R."/>
            <person name="Dunand C."/>
            <person name="Henrissat B."/>
            <person name="Grigoriev I.V."/>
            <person name="Hibbett D."/>
            <person name="Nagy L.G."/>
            <person name="Martin F.M."/>
        </authorList>
    </citation>
    <scope>NUCLEOTIDE SEQUENCE</scope>
    <source>
        <strain evidence="1">P2</strain>
    </source>
</reference>
<dbReference type="EMBL" id="MU118090">
    <property type="protein sequence ID" value="KAF9645465.1"/>
    <property type="molecule type" value="Genomic_DNA"/>
</dbReference>
<keyword evidence="2" id="KW-1185">Reference proteome</keyword>
<dbReference type="Proteomes" id="UP000886501">
    <property type="component" value="Unassembled WGS sequence"/>
</dbReference>
<organism evidence="1 2">
    <name type="scientific">Thelephora ganbajun</name>
    <name type="common">Ganba fungus</name>
    <dbReference type="NCBI Taxonomy" id="370292"/>
    <lineage>
        <taxon>Eukaryota</taxon>
        <taxon>Fungi</taxon>
        <taxon>Dikarya</taxon>
        <taxon>Basidiomycota</taxon>
        <taxon>Agaricomycotina</taxon>
        <taxon>Agaricomycetes</taxon>
        <taxon>Thelephorales</taxon>
        <taxon>Thelephoraceae</taxon>
        <taxon>Thelephora</taxon>
    </lineage>
</organism>
<comment type="caution">
    <text evidence="1">The sequence shown here is derived from an EMBL/GenBank/DDBJ whole genome shotgun (WGS) entry which is preliminary data.</text>
</comment>
<reference evidence="1" key="1">
    <citation type="submission" date="2019-10" db="EMBL/GenBank/DDBJ databases">
        <authorList>
            <consortium name="DOE Joint Genome Institute"/>
            <person name="Kuo A."/>
            <person name="Miyauchi S."/>
            <person name="Kiss E."/>
            <person name="Drula E."/>
            <person name="Kohler A."/>
            <person name="Sanchez-Garcia M."/>
            <person name="Andreopoulos B."/>
            <person name="Barry K.W."/>
            <person name="Bonito G."/>
            <person name="Buee M."/>
            <person name="Carver A."/>
            <person name="Chen C."/>
            <person name="Cichocki N."/>
            <person name="Clum A."/>
            <person name="Culley D."/>
            <person name="Crous P.W."/>
            <person name="Fauchery L."/>
            <person name="Girlanda M."/>
            <person name="Hayes R."/>
            <person name="Keri Z."/>
            <person name="Labutti K."/>
            <person name="Lipzen A."/>
            <person name="Lombard V."/>
            <person name="Magnuson J."/>
            <person name="Maillard F."/>
            <person name="Morin E."/>
            <person name="Murat C."/>
            <person name="Nolan M."/>
            <person name="Ohm R."/>
            <person name="Pangilinan J."/>
            <person name="Pereira M."/>
            <person name="Perotto S."/>
            <person name="Peter M."/>
            <person name="Riley R."/>
            <person name="Sitrit Y."/>
            <person name="Stielow B."/>
            <person name="Szollosi G."/>
            <person name="Zifcakova L."/>
            <person name="Stursova M."/>
            <person name="Spatafora J.W."/>
            <person name="Tedersoo L."/>
            <person name="Vaario L.-M."/>
            <person name="Yamada A."/>
            <person name="Yan M."/>
            <person name="Wang P."/>
            <person name="Xu J."/>
            <person name="Bruns T."/>
            <person name="Baldrian P."/>
            <person name="Vilgalys R."/>
            <person name="Henrissat B."/>
            <person name="Grigoriev I.V."/>
            <person name="Hibbett D."/>
            <person name="Nagy L.G."/>
            <person name="Martin F.M."/>
        </authorList>
    </citation>
    <scope>NUCLEOTIDE SEQUENCE</scope>
    <source>
        <strain evidence="1">P2</strain>
    </source>
</reference>
<proteinExistence type="predicted"/>
<protein>
    <submittedName>
        <fullName evidence="1">Uncharacterized protein</fullName>
    </submittedName>
</protein>